<evidence type="ECO:0000259" key="3">
    <source>
        <dbReference type="Pfam" id="PF06580"/>
    </source>
</evidence>
<feature type="transmembrane region" description="Helical" evidence="2">
    <location>
        <begin position="109"/>
        <end position="131"/>
    </location>
</feature>
<dbReference type="InterPro" id="IPR010559">
    <property type="entry name" value="Sig_transdc_His_kin_internal"/>
</dbReference>
<comment type="caution">
    <text evidence="4">The sequence shown here is derived from an EMBL/GenBank/DDBJ whole genome shotgun (WGS) entry which is preliminary data.</text>
</comment>
<keyword evidence="1" id="KW-0175">Coiled coil</keyword>
<keyword evidence="2" id="KW-0812">Transmembrane</keyword>
<evidence type="ECO:0000256" key="2">
    <source>
        <dbReference type="SAM" id="Phobius"/>
    </source>
</evidence>
<dbReference type="GO" id="GO:0000155">
    <property type="term" value="F:phosphorelay sensor kinase activity"/>
    <property type="evidence" value="ECO:0007669"/>
    <property type="project" value="InterPro"/>
</dbReference>
<dbReference type="EMBL" id="SMJU01000004">
    <property type="protein sequence ID" value="TDB66795.1"/>
    <property type="molecule type" value="Genomic_DNA"/>
</dbReference>
<feature type="transmembrane region" description="Helical" evidence="2">
    <location>
        <begin position="12"/>
        <end position="31"/>
    </location>
</feature>
<proteinExistence type="predicted"/>
<evidence type="ECO:0000313" key="4">
    <source>
        <dbReference type="EMBL" id="TDB66795.1"/>
    </source>
</evidence>
<feature type="domain" description="Signal transduction histidine kinase internal region" evidence="3">
    <location>
        <begin position="153"/>
        <end position="230"/>
    </location>
</feature>
<dbReference type="PANTHER" id="PTHR34220:SF7">
    <property type="entry name" value="SENSOR HISTIDINE KINASE YPDA"/>
    <property type="match status" value="1"/>
</dbReference>
<dbReference type="InterPro" id="IPR050640">
    <property type="entry name" value="Bact_2-comp_sensor_kinase"/>
</dbReference>
<reference evidence="4 5" key="1">
    <citation type="submission" date="2019-02" db="EMBL/GenBank/DDBJ databases">
        <title>Arundinibacter roseus gen. nov., sp. nov., a new member of the family Cytophagaceae.</title>
        <authorList>
            <person name="Szuroczki S."/>
            <person name="Khayer B."/>
            <person name="Sproer C."/>
            <person name="Toumi M."/>
            <person name="Szabo A."/>
            <person name="Felfoldi T."/>
            <person name="Schumann P."/>
            <person name="Toth E."/>
        </authorList>
    </citation>
    <scope>NUCLEOTIDE SEQUENCE [LARGE SCALE GENOMIC DNA]</scope>
    <source>
        <strain evidence="4 5">DMA-k-7a</strain>
    </source>
</reference>
<dbReference type="OrthoDB" id="927174at2"/>
<protein>
    <recommendedName>
        <fullName evidence="3">Signal transduction histidine kinase internal region domain-containing protein</fullName>
    </recommendedName>
</protein>
<evidence type="ECO:0000313" key="5">
    <source>
        <dbReference type="Proteomes" id="UP000295706"/>
    </source>
</evidence>
<name>A0A4V2XA95_9BACT</name>
<feature type="transmembrane region" description="Helical" evidence="2">
    <location>
        <begin position="37"/>
        <end position="64"/>
    </location>
</feature>
<feature type="transmembrane region" description="Helical" evidence="2">
    <location>
        <begin position="76"/>
        <end position="97"/>
    </location>
</feature>
<dbReference type="Proteomes" id="UP000295706">
    <property type="component" value="Unassembled WGS sequence"/>
</dbReference>
<evidence type="ECO:0000256" key="1">
    <source>
        <dbReference type="SAM" id="Coils"/>
    </source>
</evidence>
<dbReference type="AlphaFoldDB" id="A0A4V2XA95"/>
<feature type="coiled-coil region" evidence="1">
    <location>
        <begin position="134"/>
        <end position="161"/>
    </location>
</feature>
<keyword evidence="2" id="KW-1133">Transmembrane helix</keyword>
<gene>
    <name evidence="4" type="ORF">EZE20_06630</name>
</gene>
<sequence length="333" mass="38329">MLSQKLRRQIIKTAGITTPLIALLVVIPVYTVREKNYFNFFVAWLMFCAFTAFCWLLNILLITLVRKKWIQTWMRVLLSSFIMLGIGFTITLTANLNGSLTRLSLPQMVILRLTYVLSINLIVFILLDLIFKRESQLRLNRENAELKFTNLEAEYKLLKDQVNPHFLFNALSISKALIKNNPEQAEQYIKRLSDFLRVTIHINRKSASLKEELELAANFIELQKLRFGAALLFTVNIDERKLSQHIPFFTLVSLIENAIKHNNFTPQQPLEITVVTQDDMLVVENNVQPKFVLGPSKTGLANINQRTKLLSGNDIEVISNEEQFAVKIKLIVP</sequence>
<accession>A0A4V2XA95</accession>
<dbReference type="GO" id="GO:0016020">
    <property type="term" value="C:membrane"/>
    <property type="evidence" value="ECO:0007669"/>
    <property type="project" value="InterPro"/>
</dbReference>
<organism evidence="4 5">
    <name type="scientific">Arundinibacter roseus</name>
    <dbReference type="NCBI Taxonomy" id="2070510"/>
    <lineage>
        <taxon>Bacteria</taxon>
        <taxon>Pseudomonadati</taxon>
        <taxon>Bacteroidota</taxon>
        <taxon>Cytophagia</taxon>
        <taxon>Cytophagales</taxon>
        <taxon>Spirosomataceae</taxon>
        <taxon>Arundinibacter</taxon>
    </lineage>
</organism>
<keyword evidence="2" id="KW-0472">Membrane</keyword>
<dbReference type="PANTHER" id="PTHR34220">
    <property type="entry name" value="SENSOR HISTIDINE KINASE YPDA"/>
    <property type="match status" value="1"/>
</dbReference>
<keyword evidence="5" id="KW-1185">Reference proteome</keyword>
<dbReference type="Pfam" id="PF06580">
    <property type="entry name" value="His_kinase"/>
    <property type="match status" value="1"/>
</dbReference>